<organism evidence="2 3">
    <name type="scientific">Actinocorallia libanotica</name>
    <dbReference type="NCBI Taxonomy" id="46162"/>
    <lineage>
        <taxon>Bacteria</taxon>
        <taxon>Bacillati</taxon>
        <taxon>Actinomycetota</taxon>
        <taxon>Actinomycetes</taxon>
        <taxon>Streptosporangiales</taxon>
        <taxon>Thermomonosporaceae</taxon>
        <taxon>Actinocorallia</taxon>
    </lineage>
</organism>
<gene>
    <name evidence="2" type="ORF">GCM10009550_31270</name>
</gene>
<dbReference type="RefSeq" id="WP_344241322.1">
    <property type="nucleotide sequence ID" value="NZ_BAAAHH010000011.1"/>
</dbReference>
<sequence length="155" mass="15752">MRIFTADGSDVAFVAVGQEATGIIAIGQVANGVVAIGQIATGVVAFGQLARGFFAVGMLAAGVVSVGMLGIGVVWASGMLAVAPFAGPGMLALGFLGRLSPLEAFSPHTRWTPPWQALPPWRVFLGAAGLAALAALWWYTTGSGLMVPRIPLGFG</sequence>
<keyword evidence="1" id="KW-0812">Transmembrane</keyword>
<keyword evidence="3" id="KW-1185">Reference proteome</keyword>
<feature type="transmembrane region" description="Helical" evidence="1">
    <location>
        <begin position="20"/>
        <end position="46"/>
    </location>
</feature>
<dbReference type="EMBL" id="BAAAHH010000011">
    <property type="protein sequence ID" value="GAA0951532.1"/>
    <property type="molecule type" value="Genomic_DNA"/>
</dbReference>
<feature type="transmembrane region" description="Helical" evidence="1">
    <location>
        <begin position="121"/>
        <end position="139"/>
    </location>
</feature>
<evidence type="ECO:0000313" key="2">
    <source>
        <dbReference type="EMBL" id="GAA0951532.1"/>
    </source>
</evidence>
<dbReference type="Proteomes" id="UP001500665">
    <property type="component" value="Unassembled WGS sequence"/>
</dbReference>
<keyword evidence="1" id="KW-0472">Membrane</keyword>
<proteinExistence type="predicted"/>
<feature type="transmembrane region" description="Helical" evidence="1">
    <location>
        <begin position="53"/>
        <end position="75"/>
    </location>
</feature>
<keyword evidence="1" id="KW-1133">Transmembrane helix</keyword>
<feature type="transmembrane region" description="Helical" evidence="1">
    <location>
        <begin position="81"/>
        <end position="100"/>
    </location>
</feature>
<comment type="caution">
    <text evidence="2">The sequence shown here is derived from an EMBL/GenBank/DDBJ whole genome shotgun (WGS) entry which is preliminary data.</text>
</comment>
<evidence type="ECO:0000256" key="1">
    <source>
        <dbReference type="SAM" id="Phobius"/>
    </source>
</evidence>
<protein>
    <submittedName>
        <fullName evidence="2">Uncharacterized protein</fullName>
    </submittedName>
</protein>
<reference evidence="2 3" key="1">
    <citation type="journal article" date="2019" name="Int. J. Syst. Evol. Microbiol.">
        <title>The Global Catalogue of Microorganisms (GCM) 10K type strain sequencing project: providing services to taxonomists for standard genome sequencing and annotation.</title>
        <authorList>
            <consortium name="The Broad Institute Genomics Platform"/>
            <consortium name="The Broad Institute Genome Sequencing Center for Infectious Disease"/>
            <person name="Wu L."/>
            <person name="Ma J."/>
        </authorList>
    </citation>
    <scope>NUCLEOTIDE SEQUENCE [LARGE SCALE GENOMIC DNA]</scope>
    <source>
        <strain evidence="2 3">JCM 10696</strain>
    </source>
</reference>
<accession>A0ABN1R4I1</accession>
<evidence type="ECO:0000313" key="3">
    <source>
        <dbReference type="Proteomes" id="UP001500665"/>
    </source>
</evidence>
<name>A0ABN1R4I1_9ACTN</name>